<dbReference type="RefSeq" id="WP_245753967.1">
    <property type="nucleotide sequence ID" value="NZ_FOEG01000002.1"/>
</dbReference>
<evidence type="ECO:0000259" key="3">
    <source>
        <dbReference type="Pfam" id="PF14341"/>
    </source>
</evidence>
<evidence type="ECO:0000256" key="1">
    <source>
        <dbReference type="SAM" id="MobiDB-lite"/>
    </source>
</evidence>
<evidence type="ECO:0000313" key="5">
    <source>
        <dbReference type="Proteomes" id="UP000199657"/>
    </source>
</evidence>
<organism evidence="4 5">
    <name type="scientific">Aquisalimonas asiatica</name>
    <dbReference type="NCBI Taxonomy" id="406100"/>
    <lineage>
        <taxon>Bacteria</taxon>
        <taxon>Pseudomonadati</taxon>
        <taxon>Pseudomonadota</taxon>
        <taxon>Gammaproteobacteria</taxon>
        <taxon>Chromatiales</taxon>
        <taxon>Ectothiorhodospiraceae</taxon>
        <taxon>Aquisalimonas</taxon>
    </lineage>
</organism>
<feature type="domain" description="Type 4 fimbrial biogenesis protein PilX N-terminal" evidence="3">
    <location>
        <begin position="26"/>
        <end position="76"/>
    </location>
</feature>
<name>A0A1H8S2M0_9GAMM</name>
<dbReference type="Pfam" id="PF14341">
    <property type="entry name" value="PilX_N"/>
    <property type="match status" value="1"/>
</dbReference>
<dbReference type="STRING" id="406100.SAMN04488052_102432"/>
<reference evidence="4 5" key="1">
    <citation type="submission" date="2016-10" db="EMBL/GenBank/DDBJ databases">
        <authorList>
            <person name="de Groot N.N."/>
        </authorList>
    </citation>
    <scope>NUCLEOTIDE SEQUENCE [LARGE SCALE GENOMIC DNA]</scope>
    <source>
        <strain evidence="4 5">CGMCC 1.6291</strain>
    </source>
</reference>
<keyword evidence="5" id="KW-1185">Reference proteome</keyword>
<dbReference type="AlphaFoldDB" id="A0A1H8S2M0"/>
<evidence type="ECO:0000259" key="2">
    <source>
        <dbReference type="Pfam" id="PF13681"/>
    </source>
</evidence>
<accession>A0A1H8S2M0</accession>
<evidence type="ECO:0000313" key="4">
    <source>
        <dbReference type="EMBL" id="SEO72941.1"/>
    </source>
</evidence>
<proteinExistence type="predicted"/>
<dbReference type="Proteomes" id="UP000199657">
    <property type="component" value="Unassembled WGS sequence"/>
</dbReference>
<feature type="domain" description="PilX/PilW C-terminal" evidence="2">
    <location>
        <begin position="89"/>
        <end position="167"/>
    </location>
</feature>
<gene>
    <name evidence="4" type="ORF">SAMN04488052_102432</name>
</gene>
<dbReference type="Pfam" id="PF13681">
    <property type="entry name" value="PilX"/>
    <property type="match status" value="1"/>
</dbReference>
<feature type="region of interest" description="Disordered" evidence="1">
    <location>
        <begin position="1"/>
        <end position="20"/>
    </location>
</feature>
<protein>
    <submittedName>
        <fullName evidence="4">Type IV pilus assembly protein PilX</fullName>
    </submittedName>
</protein>
<dbReference type="InterPro" id="IPR025205">
    <property type="entry name" value="PilX/PilW_C"/>
</dbReference>
<dbReference type="EMBL" id="FOEG01000002">
    <property type="protein sequence ID" value="SEO72941.1"/>
    <property type="molecule type" value="Genomic_DNA"/>
</dbReference>
<sequence length="167" mass="18658">MTSRLPKAPRKNPAPRMSQPRWNAQRGAVLVVSLVLLAVMTLIGVFAMRGTTLEERMAGNLRDRDMAFQAAEGALREAEREFSRSMALQDPTSDSWEDRLDQGFEYTPEASGNFQLAAPAQYVIEEFPPEADLEGRPLGDDRRYRVTARAVGGSTEAVVVLQTEFRR</sequence>
<dbReference type="InterPro" id="IPR025746">
    <property type="entry name" value="PilX_N_dom"/>
</dbReference>